<dbReference type="AlphaFoldDB" id="A0AA87NQL1"/>
<gene>
    <name evidence="1" type="ORF">HMPREF9195_02215</name>
</gene>
<dbReference type="EMBL" id="ATFE01000016">
    <property type="protein sequence ID" value="EPF27715.1"/>
    <property type="molecule type" value="Genomic_DNA"/>
</dbReference>
<evidence type="ECO:0000313" key="2">
    <source>
        <dbReference type="Proteomes" id="UP000014634"/>
    </source>
</evidence>
<accession>A0AA87NQL1</accession>
<dbReference type="Proteomes" id="UP000014634">
    <property type="component" value="Unassembled WGS sequence"/>
</dbReference>
<comment type="caution">
    <text evidence="1">The sequence shown here is derived from an EMBL/GenBank/DDBJ whole genome shotgun (WGS) entry which is preliminary data.</text>
</comment>
<proteinExistence type="predicted"/>
<sequence>MSSNFNRWKSIYDSEDFISFSKDKEALLWLKIKSVVRKKIITEFCSENKIVLKETSLTKQFEELFNKLSLDINESHKKLDTYILSKNAKILKELHQEKLVSELYKLQNFEWGGDYQNSLDKYLISHYVKTIKSYDELTSKFDHEIKHTVQGYVLNSWYNHWSSILIEHIFKSHNIVLPTVGQIKSVDFFVNQIPFDLKVTYFPAEFLKKQRKLKGYPVELTYLKSKAKELGITFDKDAKPSEIHYEISEKLKDRNSKGSLEVLNSLKKENIGIVKECIKNPKSLAKWLYENQGEMRFGSENRLFLVLIDTEDFSASWKLKRNLNLLKPTINGYLDTFGSKSLNDMKINFTYQGKSTIYTTYADVIFVMK</sequence>
<reference evidence="1 2" key="1">
    <citation type="submission" date="2013-04" db="EMBL/GenBank/DDBJ databases">
        <title>The Genome Sequence of Treponema medium ATCC 700293.</title>
        <authorList>
            <consortium name="The Broad Institute Genomics Platform"/>
            <person name="Earl A."/>
            <person name="Ward D."/>
            <person name="Feldgarden M."/>
            <person name="Gevers D."/>
            <person name="Leonetti C."/>
            <person name="Blanton J.M."/>
            <person name="Dewhirst F.E."/>
            <person name="Izard J."/>
            <person name="Walker B."/>
            <person name="Young S."/>
            <person name="Zeng Q."/>
            <person name="Gargeya S."/>
            <person name="Fitzgerald M."/>
            <person name="Haas B."/>
            <person name="Abouelleil A."/>
            <person name="Allen A.W."/>
            <person name="Alvarado L."/>
            <person name="Arachchi H.M."/>
            <person name="Berlin A.M."/>
            <person name="Chapman S.B."/>
            <person name="Gainer-Dewar J."/>
            <person name="Goldberg J."/>
            <person name="Griggs A."/>
            <person name="Gujja S."/>
            <person name="Hansen M."/>
            <person name="Howarth C."/>
            <person name="Imamovic A."/>
            <person name="Ireland A."/>
            <person name="Larimer J."/>
            <person name="McCowan C."/>
            <person name="Murphy C."/>
            <person name="Pearson M."/>
            <person name="Poon T.W."/>
            <person name="Priest M."/>
            <person name="Roberts A."/>
            <person name="Saif S."/>
            <person name="Shea T."/>
            <person name="Sisk P."/>
            <person name="Sykes S."/>
            <person name="Wortman J."/>
            <person name="Nusbaum C."/>
            <person name="Birren B."/>
        </authorList>
    </citation>
    <scope>NUCLEOTIDE SEQUENCE [LARGE SCALE GENOMIC DNA]</scope>
    <source>
        <strain evidence="1 2">ATCC 700293</strain>
    </source>
</reference>
<organism evidence="1 2">
    <name type="scientific">Treponema medium ATCC 700293</name>
    <dbReference type="NCBI Taxonomy" id="1125700"/>
    <lineage>
        <taxon>Bacteria</taxon>
        <taxon>Pseudomonadati</taxon>
        <taxon>Spirochaetota</taxon>
        <taxon>Spirochaetia</taxon>
        <taxon>Spirochaetales</taxon>
        <taxon>Treponemataceae</taxon>
        <taxon>Treponema</taxon>
    </lineage>
</organism>
<protein>
    <submittedName>
        <fullName evidence="1">Uncharacterized protein</fullName>
    </submittedName>
</protein>
<evidence type="ECO:0000313" key="1">
    <source>
        <dbReference type="EMBL" id="EPF27715.1"/>
    </source>
</evidence>
<name>A0AA87NQL1_TREMD</name>
<dbReference type="RefSeq" id="WP_016524137.1">
    <property type="nucleotide sequence ID" value="NZ_KE332517.1"/>
</dbReference>